<evidence type="ECO:0000256" key="8">
    <source>
        <dbReference type="SAM" id="MobiDB-lite"/>
    </source>
</evidence>
<dbReference type="Pfam" id="PF04082">
    <property type="entry name" value="Fungal_trans"/>
    <property type="match status" value="1"/>
</dbReference>
<dbReference type="PANTHER" id="PTHR40626:SF10">
    <property type="entry name" value="C2H2-TYPE DOMAIN-CONTAINING PROTEIN"/>
    <property type="match status" value="1"/>
</dbReference>
<evidence type="ECO:0000256" key="4">
    <source>
        <dbReference type="ARBA" id="ARBA00022771"/>
    </source>
</evidence>
<reference evidence="10" key="1">
    <citation type="submission" date="2020-06" db="EMBL/GenBank/DDBJ databases">
        <title>Draft genome sequences of strains closely related to Aspergillus parafelis and Aspergillus hiratsukae.</title>
        <authorList>
            <person name="Dos Santos R.A.C."/>
            <person name="Rivero-Menendez O."/>
            <person name="Steenwyk J.L."/>
            <person name="Mead M.E."/>
            <person name="Goldman G.H."/>
            <person name="Alastruey-Izquierdo A."/>
            <person name="Rokas A."/>
        </authorList>
    </citation>
    <scope>NUCLEOTIDE SEQUENCE</scope>
    <source>
        <strain evidence="10">CNM-CM5623</strain>
    </source>
</reference>
<protein>
    <recommendedName>
        <fullName evidence="9">C2H2-type domain-containing protein</fullName>
    </recommendedName>
</protein>
<dbReference type="PROSITE" id="PS50157">
    <property type="entry name" value="ZINC_FINGER_C2H2_2"/>
    <property type="match status" value="1"/>
</dbReference>
<feature type="region of interest" description="Disordered" evidence="8">
    <location>
        <begin position="230"/>
        <end position="292"/>
    </location>
</feature>
<evidence type="ECO:0000313" key="11">
    <source>
        <dbReference type="Proteomes" id="UP000654922"/>
    </source>
</evidence>
<keyword evidence="2" id="KW-0479">Metal-binding</keyword>
<accession>A0A8H6Q219</accession>
<dbReference type="SMART" id="SM00355">
    <property type="entry name" value="ZnF_C2H2"/>
    <property type="match status" value="2"/>
</dbReference>
<dbReference type="CDD" id="cd12148">
    <property type="entry name" value="fungal_TF_MHR"/>
    <property type="match status" value="1"/>
</dbReference>
<feature type="compositionally biased region" description="Polar residues" evidence="8">
    <location>
        <begin position="245"/>
        <end position="256"/>
    </location>
</feature>
<comment type="subcellular location">
    <subcellularLocation>
        <location evidence="1">Nucleus</location>
    </subcellularLocation>
</comment>
<dbReference type="Proteomes" id="UP000654922">
    <property type="component" value="Unassembled WGS sequence"/>
</dbReference>
<evidence type="ECO:0000256" key="6">
    <source>
        <dbReference type="ARBA" id="ARBA00023242"/>
    </source>
</evidence>
<keyword evidence="3" id="KW-0677">Repeat</keyword>
<gene>
    <name evidence="10" type="ORF">CNMCM5623_008962</name>
</gene>
<dbReference type="InterPro" id="IPR007219">
    <property type="entry name" value="XnlR_reg_dom"/>
</dbReference>
<dbReference type="PROSITE" id="PS00028">
    <property type="entry name" value="ZINC_FINGER_C2H2_1"/>
    <property type="match status" value="1"/>
</dbReference>
<evidence type="ECO:0000313" key="10">
    <source>
        <dbReference type="EMBL" id="KAF7164374.1"/>
    </source>
</evidence>
<dbReference type="InterPro" id="IPR051059">
    <property type="entry name" value="VerF-like"/>
</dbReference>
<keyword evidence="5" id="KW-0862">Zinc</keyword>
<evidence type="ECO:0000256" key="3">
    <source>
        <dbReference type="ARBA" id="ARBA00022737"/>
    </source>
</evidence>
<dbReference type="GO" id="GO:0000785">
    <property type="term" value="C:chromatin"/>
    <property type="evidence" value="ECO:0007669"/>
    <property type="project" value="TreeGrafter"/>
</dbReference>
<dbReference type="GO" id="GO:0000978">
    <property type="term" value="F:RNA polymerase II cis-regulatory region sequence-specific DNA binding"/>
    <property type="evidence" value="ECO:0007669"/>
    <property type="project" value="InterPro"/>
</dbReference>
<keyword evidence="4 7" id="KW-0863">Zinc-finger</keyword>
<dbReference type="GO" id="GO:0000981">
    <property type="term" value="F:DNA-binding transcription factor activity, RNA polymerase II-specific"/>
    <property type="evidence" value="ECO:0007669"/>
    <property type="project" value="InterPro"/>
</dbReference>
<keyword evidence="6" id="KW-0539">Nucleus</keyword>
<dbReference type="Pfam" id="PF00096">
    <property type="entry name" value="zf-C2H2"/>
    <property type="match status" value="1"/>
</dbReference>
<evidence type="ECO:0000256" key="7">
    <source>
        <dbReference type="PROSITE-ProRule" id="PRU00042"/>
    </source>
</evidence>
<dbReference type="InterPro" id="IPR036236">
    <property type="entry name" value="Znf_C2H2_sf"/>
</dbReference>
<organism evidence="10 11">
    <name type="scientific">Aspergillus felis</name>
    <dbReference type="NCBI Taxonomy" id="1287682"/>
    <lineage>
        <taxon>Eukaryota</taxon>
        <taxon>Fungi</taxon>
        <taxon>Dikarya</taxon>
        <taxon>Ascomycota</taxon>
        <taxon>Pezizomycotina</taxon>
        <taxon>Eurotiomycetes</taxon>
        <taxon>Eurotiomycetidae</taxon>
        <taxon>Eurotiales</taxon>
        <taxon>Aspergillaceae</taxon>
        <taxon>Aspergillus</taxon>
        <taxon>Aspergillus subgen. Fumigati</taxon>
    </lineage>
</organism>
<dbReference type="FunFam" id="3.30.160.60:FF:002343">
    <property type="entry name" value="Zinc finger protein 33A"/>
    <property type="match status" value="1"/>
</dbReference>
<dbReference type="PANTHER" id="PTHR40626">
    <property type="entry name" value="MIP31509P"/>
    <property type="match status" value="1"/>
</dbReference>
<evidence type="ECO:0000256" key="1">
    <source>
        <dbReference type="ARBA" id="ARBA00004123"/>
    </source>
</evidence>
<dbReference type="EMBL" id="JACBAE010001332">
    <property type="protein sequence ID" value="KAF7164374.1"/>
    <property type="molecule type" value="Genomic_DNA"/>
</dbReference>
<evidence type="ECO:0000259" key="9">
    <source>
        <dbReference type="PROSITE" id="PS50157"/>
    </source>
</evidence>
<evidence type="ECO:0000256" key="2">
    <source>
        <dbReference type="ARBA" id="ARBA00022723"/>
    </source>
</evidence>
<dbReference type="OrthoDB" id="654211at2759"/>
<sequence length="913" mass="102271">MLSQSSQPTRGPRRSSVGAKTRVCVHCGRNFRRTEHLERHIRTHTKEKPFVCFCGAAFTRRDLLKRHTRILHQDNGLTSPSAQSEQVANDQVQPVGIQVPKQAESHIAQEIHDAQPMPRAEVPLPVTPTIGQWPGAHPASYLTGEQNMLHERGNNTGLETHPAVTHDADILQAAQLLLPGAYRDNQPVVQPLPYLPEELNHFQDFTHFLDSIGLPAEWVPTEGEISQVHSAVPAEVPDPGRATREQPSSNRRGQTRGSRDDSPFRSWLPSVPPGDQSLGTVSDHEPPQTATNYSPLKVSEEQRLRLGTSLEEFRHLIPDFVLPSRHTLTRYLTSFFEGFHTHLPFIHLPTLRINERAPELILAFLTVGAQYRLEHRNAERLFYASKSILLHRLSKEAQPSTGGSYSNAIQMPLSTVPGTFHQQAPSSIPLPLGNAPGWSAWRQIENIRTLLVLMGFASWEGPELVQEAFGLQHLLVRCLREFGLTENIAVTPRHSPMHWHEWAEDESVRRTRLVSFCFVHVHSIAYNIYPVLRSSEVHLRLPCSTQEWKAATASEWEAAQKEVGSQQLFFQDALALLLQKSRTPVMLDPIPSPLGNYILLHGLLQRIHLVSELSIPNGDQSFSLPTEELNKLERALRSWTSVWQQAPESSLNPHNENGPIPFTSSSLLGLAYVRLSLNLGPYRQLETRDPYAIAAALHRSPRPGRSYRLTPALIYAAHALSIPVRLGIDYVARSQAFFWSVRHSIASLECAVLLSKWLLSLAEAGSQTTLSENESRILHWTRCIVEEAYASMDLEDGETPPSQDPRSLGYAVIILWARLFRRNTQWPFINVMGESLERQKKKEGRITPDLPRSDADSIELIESGTSGALLLATKPASSSGQRHQSGDFYAIIHSDFRCKGLVTDVLTTRAAIA</sequence>
<dbReference type="Gene3D" id="3.30.160.60">
    <property type="entry name" value="Classic Zinc Finger"/>
    <property type="match status" value="2"/>
</dbReference>
<proteinExistence type="predicted"/>
<dbReference type="GO" id="GO:0006351">
    <property type="term" value="P:DNA-templated transcription"/>
    <property type="evidence" value="ECO:0007669"/>
    <property type="project" value="InterPro"/>
</dbReference>
<dbReference type="AlphaFoldDB" id="A0A8H6Q219"/>
<dbReference type="GO" id="GO:0005634">
    <property type="term" value="C:nucleus"/>
    <property type="evidence" value="ECO:0007669"/>
    <property type="project" value="UniProtKB-SubCell"/>
</dbReference>
<dbReference type="SUPFAM" id="SSF57667">
    <property type="entry name" value="beta-beta-alpha zinc fingers"/>
    <property type="match status" value="1"/>
</dbReference>
<dbReference type="InterPro" id="IPR013087">
    <property type="entry name" value="Znf_C2H2_type"/>
</dbReference>
<feature type="domain" description="C2H2-type" evidence="9">
    <location>
        <begin position="22"/>
        <end position="49"/>
    </location>
</feature>
<evidence type="ECO:0000256" key="5">
    <source>
        <dbReference type="ARBA" id="ARBA00022833"/>
    </source>
</evidence>
<comment type="caution">
    <text evidence="10">The sequence shown here is derived from an EMBL/GenBank/DDBJ whole genome shotgun (WGS) entry which is preliminary data.</text>
</comment>
<dbReference type="GO" id="GO:0008270">
    <property type="term" value="F:zinc ion binding"/>
    <property type="evidence" value="ECO:0007669"/>
    <property type="project" value="UniProtKB-KW"/>
</dbReference>
<name>A0A8H6Q219_9EURO</name>